<reference evidence="2" key="1">
    <citation type="submission" date="2021-03" db="EMBL/GenBank/DDBJ databases">
        <authorList>
            <person name="Wang G."/>
        </authorList>
    </citation>
    <scope>NUCLEOTIDE SEQUENCE</scope>
    <source>
        <strain evidence="2">KCTC 12899</strain>
    </source>
</reference>
<evidence type="ECO:0000313" key="2">
    <source>
        <dbReference type="EMBL" id="MBO1317140.1"/>
    </source>
</evidence>
<protein>
    <submittedName>
        <fullName evidence="2">Uncharacterized protein</fullName>
    </submittedName>
</protein>
<gene>
    <name evidence="2" type="ORF">J3U88_01625</name>
</gene>
<dbReference type="EMBL" id="JAFREP010000001">
    <property type="protein sequence ID" value="MBO1317140.1"/>
    <property type="molecule type" value="Genomic_DNA"/>
</dbReference>
<feature type="chain" id="PRO_5035229943" evidence="1">
    <location>
        <begin position="19"/>
        <end position="349"/>
    </location>
</feature>
<evidence type="ECO:0000313" key="3">
    <source>
        <dbReference type="Proteomes" id="UP000664417"/>
    </source>
</evidence>
<proteinExistence type="predicted"/>
<name>A0A8J7QEY5_9BACT</name>
<keyword evidence="3" id="KW-1185">Reference proteome</keyword>
<organism evidence="2 3">
    <name type="scientific">Acanthopleuribacter pedis</name>
    <dbReference type="NCBI Taxonomy" id="442870"/>
    <lineage>
        <taxon>Bacteria</taxon>
        <taxon>Pseudomonadati</taxon>
        <taxon>Acidobacteriota</taxon>
        <taxon>Holophagae</taxon>
        <taxon>Acanthopleuribacterales</taxon>
        <taxon>Acanthopleuribacteraceae</taxon>
        <taxon>Acanthopleuribacter</taxon>
    </lineage>
</organism>
<keyword evidence="1" id="KW-0732">Signal</keyword>
<dbReference type="AlphaFoldDB" id="A0A8J7QEY5"/>
<feature type="signal peptide" evidence="1">
    <location>
        <begin position="1"/>
        <end position="18"/>
    </location>
</feature>
<accession>A0A8J7QEY5</accession>
<comment type="caution">
    <text evidence="2">The sequence shown here is derived from an EMBL/GenBank/DDBJ whole genome shotgun (WGS) entry which is preliminary data.</text>
</comment>
<evidence type="ECO:0000256" key="1">
    <source>
        <dbReference type="SAM" id="SignalP"/>
    </source>
</evidence>
<sequence length="349" mass="37926">MFKKLALIGLLMGCLVTAQDPSIRIIEQDCTSGTEFVLLQARIYNSGGKQVRVDYRYSSQPDKENVPLTLFADEEDDTLFWAFLPETPEMKGVSSGILEYTISVESGFGEVFSESGVMEVTPRCSFNPEYNSGQAGEMANLKNLLGKEEQIRLQKLALQRTRRSRNVWVGGSLLAGVGAALVLGSDDGDGDAQVVVSVDLQPVAGDDLTLSVNGIQGNGFNDQIPASIGEAAVTQTGAFDMCIRVSDTFDVTRRESRTLVLNGNITVDNQEFVADLVSVSSTNLPSELTLTQDGNNIQVVMNLSSVLQLIQDRARFGTGPDVNFTDNFVCDSNVVSVRVQFTLEIRKRG</sequence>
<dbReference type="Proteomes" id="UP000664417">
    <property type="component" value="Unassembled WGS sequence"/>
</dbReference>
<dbReference type="RefSeq" id="WP_207856373.1">
    <property type="nucleotide sequence ID" value="NZ_JAFREP010000001.1"/>
</dbReference>